<evidence type="ECO:0000256" key="1">
    <source>
        <dbReference type="SAM" id="SignalP"/>
    </source>
</evidence>
<name>A0A2X4PMR5_9PORP</name>
<keyword evidence="3" id="KW-1185">Reference proteome</keyword>
<evidence type="ECO:0000313" key="3">
    <source>
        <dbReference type="Proteomes" id="UP000249300"/>
    </source>
</evidence>
<reference evidence="2 3" key="1">
    <citation type="submission" date="2018-06" db="EMBL/GenBank/DDBJ databases">
        <authorList>
            <consortium name="Pathogen Informatics"/>
            <person name="Doyle S."/>
        </authorList>
    </citation>
    <scope>NUCLEOTIDE SEQUENCE [LARGE SCALE GENOMIC DNA]</scope>
    <source>
        <strain evidence="2 3">NCTC12858</strain>
    </source>
</reference>
<gene>
    <name evidence="2" type="ORF">NCTC12858_00659</name>
</gene>
<accession>A0A2X4PMR5</accession>
<dbReference type="KEGG" id="pcre:NCTC12858_00659"/>
<protein>
    <submittedName>
        <fullName evidence="2">Uncharacterized protein</fullName>
    </submittedName>
</protein>
<organism evidence="2 3">
    <name type="scientific">Porphyromonas crevioricanis</name>
    <dbReference type="NCBI Taxonomy" id="393921"/>
    <lineage>
        <taxon>Bacteria</taxon>
        <taxon>Pseudomonadati</taxon>
        <taxon>Bacteroidota</taxon>
        <taxon>Bacteroidia</taxon>
        <taxon>Bacteroidales</taxon>
        <taxon>Porphyromonadaceae</taxon>
        <taxon>Porphyromonas</taxon>
    </lineage>
</organism>
<sequence length="612" mass="68500">MQVSVMKRSLLLTLGLSAATLAYADSTEGLQPAGDNVSVEKNASSAIQAQGTKKFGWQPLKATFNVQSDMLLSTEEKTKRQWFGNSYVTAILQNNFLEARVRFEELSRPLPGNEANQGRGIPYIGLTGRYGSLVDLSVGDFYEQFGSGIMLRSYEERNLGIDNSIRGARVTTRPIEGVSIKALAGQQRNYFDRTMKFFSSDRGYLSAFDLELGLDKWIKPMQESGTYLSLAGSFVSKHEKSEVIPVTEGEKKMQLNLPENVPAWGTRLSLQRGGMSIYGEYAYKYNDPTADNKFIYRDGSVAMLSASYSRSGMSALLQAKRSENFNYLSKRTVLGLPLHINYLPPFSQQQTYTLAALYPYATQPGGEWAFQGELRYTFKRKTLLGGKYGTQIRLNASHIRGIKQDWQDRNGKRINLKPGDEGFEEAIIGGNGYSTTFFGTGDLYFQDINFEISKKLSPSYSFTLTYINQRYNKDVIVGHKDDYDKENIAKGVAHPGMYHTNVFIYDGKHKLSNKLQLRTELQYLTTKQGEGDWIFALAELSIQPGLMFTISDQYNAGLTKEHYYMASVAYAKGAHRIQLSGGRTREGINCSGGVCRLMPATQGVYISYNGSF</sequence>
<dbReference type="EMBL" id="LS483447">
    <property type="protein sequence ID" value="SQH72828.1"/>
    <property type="molecule type" value="Genomic_DNA"/>
</dbReference>
<dbReference type="AlphaFoldDB" id="A0A2X4PMR5"/>
<dbReference type="Pfam" id="PF19494">
    <property type="entry name" value="DUF6029"/>
    <property type="match status" value="1"/>
</dbReference>
<feature type="chain" id="PRO_5016099155" evidence="1">
    <location>
        <begin position="25"/>
        <end position="612"/>
    </location>
</feature>
<dbReference type="InterPro" id="IPR046070">
    <property type="entry name" value="DUF6029"/>
</dbReference>
<keyword evidence="1" id="KW-0732">Signal</keyword>
<proteinExistence type="predicted"/>
<evidence type="ECO:0000313" key="2">
    <source>
        <dbReference type="EMBL" id="SQH72828.1"/>
    </source>
</evidence>
<dbReference type="Proteomes" id="UP000249300">
    <property type="component" value="Chromosome 1"/>
</dbReference>
<feature type="signal peptide" evidence="1">
    <location>
        <begin position="1"/>
        <end position="24"/>
    </location>
</feature>